<evidence type="ECO:0000256" key="3">
    <source>
        <dbReference type="SAM" id="SignalP"/>
    </source>
</evidence>
<evidence type="ECO:0000256" key="2">
    <source>
        <dbReference type="ARBA" id="ARBA00023002"/>
    </source>
</evidence>
<dbReference type="OrthoDB" id="9983560at2759"/>
<dbReference type="EMBL" id="PDNB01000040">
    <property type="protein sequence ID" value="PGH13948.1"/>
    <property type="molecule type" value="Genomic_DNA"/>
</dbReference>
<dbReference type="SUPFAM" id="SSF56176">
    <property type="entry name" value="FAD-binding/transporter-associated domain-like"/>
    <property type="match status" value="1"/>
</dbReference>
<sequence length="644" mass="70101">MAVIPTMSSSSAGLLAGTLFLLGARVHAQQSPPAVAVVPADSVAGAPLFEAETIQLTDEVVRGLKDREGVSELAHLFAFDDDPEGESLTPAGGCKVFPGDKEWPSDSVWDIFNELLGGGESPYNNYDAEKCARILEEWTVSELHTSDPGSGMYPIYQGKTCMPSFANVSTCTQGGYSTYAVKVTNTAQIQLALNFARATNIRLVPRNTGHDYNGKSMGAGALSVWMHHLKDIEFIPDYSTEWYEGPAMKVGAGVQVFEIYEAADKHDVTAVGGVCPTVGFTGGYLAGGGHSPMMPVHGMATDQVVALEVITADGRHVTATPAYHSDLFWALNGGGGSTFGIVTSAIVKVHPKIPVTTSVINFKSSDTVSRETFWAGVRAYWDEKITYNNAQTYSYYWLRNSSGNYSFDMGPFFAPNHTIDQFTALTKPWFDKLTALGIPFTAETKYHESFLAAYDATIRNLNHGVGSFRSLPGVRLFPTSNWATEEKRTATLSAIQAVVEEFGTVGAYHQAPRNPEKIINSVNPAFRTEAAFIIGSAPAPENATAEQLQVTGERLTNEILGPWKEVAPQSEGAGSYMNEASVVEQEWQKEFWGANYERLLEVKRKWDPKEVFYAHHAVGTEGWEVRDGDVGPPTQNGRLCRVVE</sequence>
<dbReference type="InterPro" id="IPR016169">
    <property type="entry name" value="FAD-bd_PCMH_sub2"/>
</dbReference>
<dbReference type="PROSITE" id="PS51387">
    <property type="entry name" value="FAD_PCMH"/>
    <property type="match status" value="1"/>
</dbReference>
<comment type="similarity">
    <text evidence="1">Belongs to the oxygen-dependent FAD-linked oxidoreductase family.</text>
</comment>
<organism evidence="5 6">
    <name type="scientific">Helicocarpus griseus UAMH5409</name>
    <dbReference type="NCBI Taxonomy" id="1447875"/>
    <lineage>
        <taxon>Eukaryota</taxon>
        <taxon>Fungi</taxon>
        <taxon>Dikarya</taxon>
        <taxon>Ascomycota</taxon>
        <taxon>Pezizomycotina</taxon>
        <taxon>Eurotiomycetes</taxon>
        <taxon>Eurotiomycetidae</taxon>
        <taxon>Onygenales</taxon>
        <taxon>Ajellomycetaceae</taxon>
        <taxon>Helicocarpus</taxon>
    </lineage>
</organism>
<dbReference type="InterPro" id="IPR012951">
    <property type="entry name" value="BBE"/>
</dbReference>
<dbReference type="PANTHER" id="PTHR13878">
    <property type="entry name" value="GULONOLACTONE OXIDASE"/>
    <property type="match status" value="1"/>
</dbReference>
<comment type="caution">
    <text evidence="5">The sequence shown here is derived from an EMBL/GenBank/DDBJ whole genome shotgun (WGS) entry which is preliminary data.</text>
</comment>
<dbReference type="Pfam" id="PF01565">
    <property type="entry name" value="FAD_binding_4"/>
    <property type="match status" value="1"/>
</dbReference>
<dbReference type="InterPro" id="IPR050432">
    <property type="entry name" value="FAD-linked_Oxidoreductases_BP"/>
</dbReference>
<evidence type="ECO:0000313" key="5">
    <source>
        <dbReference type="EMBL" id="PGH13948.1"/>
    </source>
</evidence>
<reference evidence="5 6" key="1">
    <citation type="submission" date="2017-10" db="EMBL/GenBank/DDBJ databases">
        <title>Comparative genomics in systemic dimorphic fungi from Ajellomycetaceae.</title>
        <authorList>
            <person name="Munoz J.F."/>
            <person name="Mcewen J.G."/>
            <person name="Clay O.K."/>
            <person name="Cuomo C.A."/>
        </authorList>
    </citation>
    <scope>NUCLEOTIDE SEQUENCE [LARGE SCALE GENOMIC DNA]</scope>
    <source>
        <strain evidence="5 6">UAMH5409</strain>
    </source>
</reference>
<dbReference type="Proteomes" id="UP000223968">
    <property type="component" value="Unassembled WGS sequence"/>
</dbReference>
<dbReference type="STRING" id="1447875.A0A2B7XZF2"/>
<dbReference type="GO" id="GO:0016491">
    <property type="term" value="F:oxidoreductase activity"/>
    <property type="evidence" value="ECO:0007669"/>
    <property type="project" value="UniProtKB-KW"/>
</dbReference>
<evidence type="ECO:0000259" key="4">
    <source>
        <dbReference type="PROSITE" id="PS51387"/>
    </source>
</evidence>
<keyword evidence="6" id="KW-1185">Reference proteome</keyword>
<feature type="signal peptide" evidence="3">
    <location>
        <begin position="1"/>
        <end position="28"/>
    </location>
</feature>
<gene>
    <name evidence="5" type="ORF">AJ79_03363</name>
</gene>
<dbReference type="GO" id="GO:0071949">
    <property type="term" value="F:FAD binding"/>
    <property type="evidence" value="ECO:0007669"/>
    <property type="project" value="InterPro"/>
</dbReference>
<feature type="domain" description="FAD-binding PCMH-type" evidence="4">
    <location>
        <begin position="172"/>
        <end position="352"/>
    </location>
</feature>
<dbReference type="Gene3D" id="3.30.465.10">
    <property type="match status" value="2"/>
</dbReference>
<keyword evidence="3" id="KW-0732">Signal</keyword>
<dbReference type="InterPro" id="IPR006094">
    <property type="entry name" value="Oxid_FAD_bind_N"/>
</dbReference>
<evidence type="ECO:0000313" key="6">
    <source>
        <dbReference type="Proteomes" id="UP000223968"/>
    </source>
</evidence>
<evidence type="ECO:0000256" key="1">
    <source>
        <dbReference type="ARBA" id="ARBA00005466"/>
    </source>
</evidence>
<proteinExistence type="inferred from homology"/>
<dbReference type="InterPro" id="IPR016166">
    <property type="entry name" value="FAD-bd_PCMH"/>
</dbReference>
<name>A0A2B7XZF2_9EURO</name>
<keyword evidence="2" id="KW-0560">Oxidoreductase</keyword>
<dbReference type="PANTHER" id="PTHR13878:SF91">
    <property type="entry name" value="FAD BINDING DOMAIN PROTEIN (AFU_ORTHOLOGUE AFUA_6G12070)-RELATED"/>
    <property type="match status" value="1"/>
</dbReference>
<dbReference type="Pfam" id="PF08031">
    <property type="entry name" value="BBE"/>
    <property type="match status" value="1"/>
</dbReference>
<dbReference type="InterPro" id="IPR036318">
    <property type="entry name" value="FAD-bd_PCMH-like_sf"/>
</dbReference>
<accession>A0A2B7XZF2</accession>
<dbReference type="AlphaFoldDB" id="A0A2B7XZF2"/>
<feature type="chain" id="PRO_5012112089" description="FAD-binding PCMH-type domain-containing protein" evidence="3">
    <location>
        <begin position="29"/>
        <end position="644"/>
    </location>
</feature>
<protein>
    <recommendedName>
        <fullName evidence="4">FAD-binding PCMH-type domain-containing protein</fullName>
    </recommendedName>
</protein>